<evidence type="ECO:0000256" key="13">
    <source>
        <dbReference type="ARBA" id="ARBA00022842"/>
    </source>
</evidence>
<dbReference type="SUPFAM" id="SSF56112">
    <property type="entry name" value="Protein kinase-like (PK-like)"/>
    <property type="match status" value="1"/>
</dbReference>
<dbReference type="Proteomes" id="UP000887226">
    <property type="component" value="Unassembled WGS sequence"/>
</dbReference>
<keyword evidence="20" id="KW-1185">Reference proteome</keyword>
<evidence type="ECO:0000313" key="20">
    <source>
        <dbReference type="Proteomes" id="UP000887226"/>
    </source>
</evidence>
<keyword evidence="12 16" id="KW-0067">ATP-binding</keyword>
<comment type="cofactor">
    <cofactor evidence="1">
        <name>Mg(2+)</name>
        <dbReference type="ChEBI" id="CHEBI:18420"/>
    </cofactor>
</comment>
<dbReference type="CDD" id="cd06609">
    <property type="entry name" value="STKc_MST3_like"/>
    <property type="match status" value="1"/>
</dbReference>
<dbReference type="InterPro" id="IPR011009">
    <property type="entry name" value="Kinase-like_dom_sf"/>
</dbReference>
<dbReference type="AlphaFoldDB" id="A0A9P8CGW7"/>
<comment type="catalytic activity">
    <reaction evidence="15">
        <text>L-seryl-[protein] + ATP = O-phospho-L-seryl-[protein] + ADP + H(+)</text>
        <dbReference type="Rhea" id="RHEA:17989"/>
        <dbReference type="Rhea" id="RHEA-COMP:9863"/>
        <dbReference type="Rhea" id="RHEA-COMP:11604"/>
        <dbReference type="ChEBI" id="CHEBI:15378"/>
        <dbReference type="ChEBI" id="CHEBI:29999"/>
        <dbReference type="ChEBI" id="CHEBI:30616"/>
        <dbReference type="ChEBI" id="CHEBI:83421"/>
        <dbReference type="ChEBI" id="CHEBI:456216"/>
        <dbReference type="EC" id="2.7.11.1"/>
    </reaction>
</comment>
<feature type="compositionally biased region" description="Low complexity" evidence="17">
    <location>
        <begin position="340"/>
        <end position="349"/>
    </location>
</feature>
<dbReference type="Pfam" id="PF00069">
    <property type="entry name" value="Pkinase"/>
    <property type="match status" value="1"/>
</dbReference>
<feature type="region of interest" description="Disordered" evidence="17">
    <location>
        <begin position="563"/>
        <end position="598"/>
    </location>
</feature>
<evidence type="ECO:0000256" key="2">
    <source>
        <dbReference type="ARBA" id="ARBA00004496"/>
    </source>
</evidence>
<keyword evidence="13" id="KW-0460">Magnesium</keyword>
<comment type="similarity">
    <text evidence="3">Belongs to the protein kinase superfamily. STE Ser/Thr protein kinase family. STE20 subfamily.</text>
</comment>
<evidence type="ECO:0000256" key="7">
    <source>
        <dbReference type="ARBA" id="ARBA00022553"/>
    </source>
</evidence>
<organism evidence="19 20">
    <name type="scientific">Calycina marina</name>
    <dbReference type="NCBI Taxonomy" id="1763456"/>
    <lineage>
        <taxon>Eukaryota</taxon>
        <taxon>Fungi</taxon>
        <taxon>Dikarya</taxon>
        <taxon>Ascomycota</taxon>
        <taxon>Pezizomycotina</taxon>
        <taxon>Leotiomycetes</taxon>
        <taxon>Helotiales</taxon>
        <taxon>Pezizellaceae</taxon>
        <taxon>Calycina</taxon>
    </lineage>
</organism>
<evidence type="ECO:0000256" key="11">
    <source>
        <dbReference type="ARBA" id="ARBA00022777"/>
    </source>
</evidence>
<dbReference type="PROSITE" id="PS50011">
    <property type="entry name" value="PROTEIN_KINASE_DOM"/>
    <property type="match status" value="1"/>
</dbReference>
<evidence type="ECO:0000256" key="6">
    <source>
        <dbReference type="ARBA" id="ARBA00022527"/>
    </source>
</evidence>
<keyword evidence="9" id="KW-0479">Metal-binding</keyword>
<accession>A0A9P8CGW7</accession>
<feature type="compositionally biased region" description="Pro residues" evidence="17">
    <location>
        <begin position="480"/>
        <end position="492"/>
    </location>
</feature>
<evidence type="ECO:0000259" key="18">
    <source>
        <dbReference type="PROSITE" id="PS50011"/>
    </source>
</evidence>
<feature type="binding site" evidence="16">
    <location>
        <position position="47"/>
    </location>
    <ligand>
        <name>ATP</name>
        <dbReference type="ChEBI" id="CHEBI:30616"/>
    </ligand>
</feature>
<feature type="compositionally biased region" description="Basic and acidic residues" evidence="17">
    <location>
        <begin position="356"/>
        <end position="369"/>
    </location>
</feature>
<comment type="caution">
    <text evidence="19">The sequence shown here is derived from an EMBL/GenBank/DDBJ whole genome shotgun (WGS) entry which is preliminary data.</text>
</comment>
<dbReference type="GO" id="GO:0005737">
    <property type="term" value="C:cytoplasm"/>
    <property type="evidence" value="ECO:0007669"/>
    <property type="project" value="UniProtKB-SubCell"/>
</dbReference>
<evidence type="ECO:0000256" key="4">
    <source>
        <dbReference type="ARBA" id="ARBA00012513"/>
    </source>
</evidence>
<keyword evidence="10 16" id="KW-0547">Nucleotide-binding</keyword>
<dbReference type="InterPro" id="IPR017441">
    <property type="entry name" value="Protein_kinase_ATP_BS"/>
</dbReference>
<evidence type="ECO:0000256" key="17">
    <source>
        <dbReference type="SAM" id="MobiDB-lite"/>
    </source>
</evidence>
<evidence type="ECO:0000256" key="16">
    <source>
        <dbReference type="PROSITE-ProRule" id="PRU10141"/>
    </source>
</evidence>
<dbReference type="PANTHER" id="PTHR48012:SF10">
    <property type="entry name" value="FI20177P1"/>
    <property type="match status" value="1"/>
</dbReference>
<keyword evidence="6 19" id="KW-0723">Serine/threonine-protein kinase</keyword>
<feature type="domain" description="Protein kinase" evidence="18">
    <location>
        <begin position="18"/>
        <end position="268"/>
    </location>
</feature>
<evidence type="ECO:0000256" key="1">
    <source>
        <dbReference type="ARBA" id="ARBA00001946"/>
    </source>
</evidence>
<evidence type="ECO:0000256" key="14">
    <source>
        <dbReference type="ARBA" id="ARBA00047899"/>
    </source>
</evidence>
<evidence type="ECO:0000313" key="19">
    <source>
        <dbReference type="EMBL" id="KAG9246688.1"/>
    </source>
</evidence>
<dbReference type="GO" id="GO:0046872">
    <property type="term" value="F:metal ion binding"/>
    <property type="evidence" value="ECO:0007669"/>
    <property type="project" value="UniProtKB-KW"/>
</dbReference>
<feature type="compositionally biased region" description="Polar residues" evidence="17">
    <location>
        <begin position="516"/>
        <end position="526"/>
    </location>
</feature>
<protein>
    <recommendedName>
        <fullName evidence="4">non-specific serine/threonine protein kinase</fullName>
        <ecNumber evidence="4">2.7.11.1</ecNumber>
    </recommendedName>
</protein>
<reference evidence="19" key="1">
    <citation type="journal article" date="2021" name="IMA Fungus">
        <title>Genomic characterization of three marine fungi, including Emericellopsis atlantica sp. nov. with signatures of a generalist lifestyle and marine biomass degradation.</title>
        <authorList>
            <person name="Hagestad O.C."/>
            <person name="Hou L."/>
            <person name="Andersen J.H."/>
            <person name="Hansen E.H."/>
            <person name="Altermark B."/>
            <person name="Li C."/>
            <person name="Kuhnert E."/>
            <person name="Cox R.J."/>
            <person name="Crous P.W."/>
            <person name="Spatafora J.W."/>
            <person name="Lail K."/>
            <person name="Amirebrahimi M."/>
            <person name="Lipzen A."/>
            <person name="Pangilinan J."/>
            <person name="Andreopoulos W."/>
            <person name="Hayes R.D."/>
            <person name="Ng V."/>
            <person name="Grigoriev I.V."/>
            <person name="Jackson S.A."/>
            <person name="Sutton T.D.S."/>
            <person name="Dobson A.D.W."/>
            <person name="Rama T."/>
        </authorList>
    </citation>
    <scope>NUCLEOTIDE SEQUENCE</scope>
    <source>
        <strain evidence="19">TRa3180A</strain>
    </source>
</reference>
<dbReference type="PROSITE" id="PS00107">
    <property type="entry name" value="PROTEIN_KINASE_ATP"/>
    <property type="match status" value="1"/>
</dbReference>
<dbReference type="Gene3D" id="1.10.510.10">
    <property type="entry name" value="Transferase(Phosphotransferase) domain 1"/>
    <property type="match status" value="1"/>
</dbReference>
<dbReference type="EMBL" id="MU253796">
    <property type="protein sequence ID" value="KAG9246688.1"/>
    <property type="molecule type" value="Genomic_DNA"/>
</dbReference>
<keyword evidence="11 19" id="KW-0418">Kinase</keyword>
<dbReference type="InterPro" id="IPR050629">
    <property type="entry name" value="STE20/SPS1-PAK"/>
</dbReference>
<dbReference type="Gene3D" id="3.30.200.20">
    <property type="entry name" value="Phosphorylase Kinase, domain 1"/>
    <property type="match status" value="1"/>
</dbReference>
<evidence type="ECO:0000256" key="9">
    <source>
        <dbReference type="ARBA" id="ARBA00022723"/>
    </source>
</evidence>
<feature type="compositionally biased region" description="Low complexity" evidence="17">
    <location>
        <begin position="574"/>
        <end position="583"/>
    </location>
</feature>
<dbReference type="SMART" id="SM00220">
    <property type="entry name" value="S_TKc"/>
    <property type="match status" value="1"/>
</dbReference>
<dbReference type="OrthoDB" id="248923at2759"/>
<comment type="catalytic activity">
    <reaction evidence="14">
        <text>L-threonyl-[protein] + ATP = O-phospho-L-threonyl-[protein] + ADP + H(+)</text>
        <dbReference type="Rhea" id="RHEA:46608"/>
        <dbReference type="Rhea" id="RHEA-COMP:11060"/>
        <dbReference type="Rhea" id="RHEA-COMP:11605"/>
        <dbReference type="ChEBI" id="CHEBI:15378"/>
        <dbReference type="ChEBI" id="CHEBI:30013"/>
        <dbReference type="ChEBI" id="CHEBI:30616"/>
        <dbReference type="ChEBI" id="CHEBI:61977"/>
        <dbReference type="ChEBI" id="CHEBI:456216"/>
        <dbReference type="EC" id="2.7.11.1"/>
    </reaction>
</comment>
<keyword evidence="8" id="KW-0808">Transferase</keyword>
<keyword evidence="7" id="KW-0597">Phosphoprotein</keyword>
<feature type="compositionally biased region" description="Pro residues" evidence="17">
    <location>
        <begin position="400"/>
        <end position="416"/>
    </location>
</feature>
<name>A0A9P8CGW7_9HELO</name>
<feature type="region of interest" description="Disordered" evidence="17">
    <location>
        <begin position="619"/>
        <end position="638"/>
    </location>
</feature>
<dbReference type="FunFam" id="3.30.200.20:FF:000488">
    <property type="entry name" value="Related to severin kinase"/>
    <property type="match status" value="1"/>
</dbReference>
<evidence type="ECO:0000256" key="15">
    <source>
        <dbReference type="ARBA" id="ARBA00048679"/>
    </source>
</evidence>
<dbReference type="EC" id="2.7.11.1" evidence="4"/>
<dbReference type="FunFam" id="1.10.510.10:FF:000411">
    <property type="entry name" value="Probable Ste20-like kinase Don3"/>
    <property type="match status" value="1"/>
</dbReference>
<feature type="compositionally biased region" description="Polar residues" evidence="17">
    <location>
        <begin position="371"/>
        <end position="392"/>
    </location>
</feature>
<evidence type="ECO:0000256" key="10">
    <source>
        <dbReference type="ARBA" id="ARBA00022741"/>
    </source>
</evidence>
<evidence type="ECO:0000256" key="8">
    <source>
        <dbReference type="ARBA" id="ARBA00022679"/>
    </source>
</evidence>
<evidence type="ECO:0000256" key="3">
    <source>
        <dbReference type="ARBA" id="ARBA00008874"/>
    </source>
</evidence>
<gene>
    <name evidence="19" type="ORF">BJ878DRAFT_267675</name>
</gene>
<feature type="region of interest" description="Disordered" evidence="17">
    <location>
        <begin position="319"/>
        <end position="544"/>
    </location>
</feature>
<proteinExistence type="inferred from homology"/>
<feature type="compositionally biased region" description="Polar residues" evidence="17">
    <location>
        <begin position="533"/>
        <end position="544"/>
    </location>
</feature>
<feature type="compositionally biased region" description="Polar residues" evidence="17">
    <location>
        <begin position="426"/>
        <end position="444"/>
    </location>
</feature>
<evidence type="ECO:0000256" key="5">
    <source>
        <dbReference type="ARBA" id="ARBA00022490"/>
    </source>
</evidence>
<keyword evidence="5" id="KW-0963">Cytoplasm</keyword>
<dbReference type="GO" id="GO:0005524">
    <property type="term" value="F:ATP binding"/>
    <property type="evidence" value="ECO:0007669"/>
    <property type="project" value="UniProtKB-UniRule"/>
</dbReference>
<dbReference type="GO" id="GO:0004674">
    <property type="term" value="F:protein serine/threonine kinase activity"/>
    <property type="evidence" value="ECO:0007669"/>
    <property type="project" value="UniProtKB-KW"/>
</dbReference>
<evidence type="ECO:0000256" key="12">
    <source>
        <dbReference type="ARBA" id="ARBA00022840"/>
    </source>
</evidence>
<sequence>MASKSGIMSGMLDPETIYTKQNCIGGGSFGKVYKGVDKRTGQAVAIKVIDVENAEDEVEDIIQEISILSELHSPYVTQYHGSYLKGSDLWIVMEFCSGGSCGDLMKPGPIGEDYISIIIRELLLGLEYLHGDKKLHRDIKAANVLLGANGQVKLADFGVSGQLSATMTKKNTFVGTPFWMAPEVIKQSGYDHKADIWSLGITALELANGEPPYSDIHPMKVLFLIPKNTPPELEGNFSKAFKEFVELCLQKDPRKRPTARDLLKHPFVRRAKKTSYLTELIERHERWAVHHKGSDDDSDEERYEAPRPVAVNEDLWDFGTVRPVGGRGGGRAGLNTMGESATNARSSRSSTDDDYAERPREQSPSKMKDSGYNSSIDTLKGGNAQNPQSRHNSPQRKPAPNMPPLSPTKVPLPPSPEKTREMAWSEATSQPIPQKSSRPQNYSDSPDYDRNLQQQLQQDLGYMNIEPPQALPSHPANRQPAPPQSQFIPPPMKQEQKPLPKLGPIKLPEIPPFRGSQPQPLQSRLNQPPPGFSRQQPLPSSQALTSQNISYAAQQLGQQPLPALPSKLRQNTPSRESLSSESSQNATSMPSPVPASLNGELDALNDVIFPALEEALKRRQNRLQQAQRQNGTTPKQQRAQAAHEKVRKLVYKLAHVCKEIDHWDKQQPVGMGKDVDVFLEGLLEEILVRVEPADDDESVR</sequence>
<comment type="subcellular location">
    <subcellularLocation>
        <location evidence="2">Cytoplasm</location>
    </subcellularLocation>
</comment>
<feature type="compositionally biased region" description="Low complexity" evidence="17">
    <location>
        <begin position="497"/>
        <end position="508"/>
    </location>
</feature>
<dbReference type="PANTHER" id="PTHR48012">
    <property type="entry name" value="STERILE20-LIKE KINASE, ISOFORM B-RELATED"/>
    <property type="match status" value="1"/>
</dbReference>
<dbReference type="InterPro" id="IPR000719">
    <property type="entry name" value="Prot_kinase_dom"/>
</dbReference>